<dbReference type="Pfam" id="PF02949">
    <property type="entry name" value="7tm_6"/>
    <property type="match status" value="1"/>
</dbReference>
<evidence type="ECO:0000256" key="6">
    <source>
        <dbReference type="ARBA" id="ARBA00022989"/>
    </source>
</evidence>
<feature type="transmembrane region" description="Helical" evidence="10">
    <location>
        <begin position="356"/>
        <end position="380"/>
    </location>
</feature>
<keyword evidence="11" id="KW-1185">Reference proteome</keyword>
<evidence type="ECO:0000256" key="4">
    <source>
        <dbReference type="ARBA" id="ARBA00022692"/>
    </source>
</evidence>
<comment type="similarity">
    <text evidence="10">Belongs to the insect chemoreceptor superfamily. Heteromeric odorant receptor channel (TC 1.A.69) family.</text>
</comment>
<name>A0ABM3N656_GALME</name>
<protein>
    <recommendedName>
        <fullName evidence="10">Odorant receptor</fullName>
    </recommendedName>
</protein>
<evidence type="ECO:0000256" key="8">
    <source>
        <dbReference type="ARBA" id="ARBA00023170"/>
    </source>
</evidence>
<keyword evidence="5 10" id="KW-0552">Olfaction</keyword>
<keyword evidence="4 10" id="KW-0812">Transmembrane</keyword>
<proteinExistence type="inferred from homology"/>
<evidence type="ECO:0000256" key="5">
    <source>
        <dbReference type="ARBA" id="ARBA00022725"/>
    </source>
</evidence>
<keyword evidence="3 10" id="KW-0716">Sensory transduction</keyword>
<dbReference type="RefSeq" id="XP_052759063.1">
    <property type="nucleotide sequence ID" value="XM_052903103.1"/>
</dbReference>
<dbReference type="PANTHER" id="PTHR21137">
    <property type="entry name" value="ODORANT RECEPTOR"/>
    <property type="match status" value="1"/>
</dbReference>
<feature type="transmembrane region" description="Helical" evidence="10">
    <location>
        <begin position="69"/>
        <end position="86"/>
    </location>
</feature>
<dbReference type="InterPro" id="IPR004117">
    <property type="entry name" value="7tm6_olfct_rcpt"/>
</dbReference>
<evidence type="ECO:0000256" key="7">
    <source>
        <dbReference type="ARBA" id="ARBA00023136"/>
    </source>
</evidence>
<evidence type="ECO:0000313" key="11">
    <source>
        <dbReference type="Proteomes" id="UP001652740"/>
    </source>
</evidence>
<evidence type="ECO:0000256" key="10">
    <source>
        <dbReference type="RuleBase" id="RU351113"/>
    </source>
</evidence>
<feature type="transmembrane region" description="Helical" evidence="10">
    <location>
        <begin position="185"/>
        <end position="208"/>
    </location>
</feature>
<keyword evidence="2" id="KW-1003">Cell membrane</keyword>
<sequence>MEPLNQINCFEINKKIWKIIGLWPADDTWKYHHIFSKILIAVLILLFDALLTLNLCCMTKQLDVIIENTLFYFTAVVVASKVITFLKERDGLIDIFNSLESEMFQLCNDMEVKILKKANSFNIMYWKIVAIVSFTSHVAHFGVPVMLHFIFSVDLELPICSYSFLSKDFIDTYRHLLYLYQCLGIQYLVLVNLNIDTFILGLIIFVIAQLDILDLKLRTLTDHKTDEDNVDDVSEADMLKKLHQCVQHFEEISKFCDQIQRVFSFIIFVQFSMASCIICICLFRFTMPASTSYYIFLATYMSVMILQILVPSWFGSKMMHKSQLLPFAVYSCDWIPRSRRFKSSLRLFVERANVPLCIVGGKMFILSLTTFTSMVFRYIFKMHVLIKLLEMHPNNIQLRLGTYYIDKLEYVIRNKDFIIKKLKINMKIMHLLFMINEALMKSKSSSIKEIRFLYTYILICLF</sequence>
<feature type="transmembrane region" description="Helical" evidence="10">
    <location>
        <begin position="262"/>
        <end position="287"/>
    </location>
</feature>
<feature type="transmembrane region" description="Helical" evidence="10">
    <location>
        <begin position="34"/>
        <end position="57"/>
    </location>
</feature>
<keyword evidence="8 10" id="KW-0675">Receptor</keyword>
<dbReference type="PANTHER" id="PTHR21137:SF35">
    <property type="entry name" value="ODORANT RECEPTOR 19A-RELATED"/>
    <property type="match status" value="1"/>
</dbReference>
<keyword evidence="6 10" id="KW-1133">Transmembrane helix</keyword>
<evidence type="ECO:0000256" key="9">
    <source>
        <dbReference type="ARBA" id="ARBA00023224"/>
    </source>
</evidence>
<feature type="transmembrane region" description="Helical" evidence="10">
    <location>
        <begin position="293"/>
        <end position="314"/>
    </location>
</feature>
<gene>
    <name evidence="12" type="primary">LOC113518317</name>
</gene>
<dbReference type="GeneID" id="113518317"/>
<keyword evidence="7 10" id="KW-0472">Membrane</keyword>
<evidence type="ECO:0000313" key="12">
    <source>
        <dbReference type="RefSeq" id="XP_052759063.1"/>
    </source>
</evidence>
<dbReference type="Proteomes" id="UP001652740">
    <property type="component" value="Unplaced"/>
</dbReference>
<reference evidence="12" key="1">
    <citation type="submission" date="2025-08" db="UniProtKB">
        <authorList>
            <consortium name="RefSeq"/>
        </authorList>
    </citation>
    <scope>IDENTIFICATION</scope>
    <source>
        <tissue evidence="12">Whole larvae</tissue>
    </source>
</reference>
<organism evidence="11 12">
    <name type="scientific">Galleria mellonella</name>
    <name type="common">Greater wax moth</name>
    <dbReference type="NCBI Taxonomy" id="7137"/>
    <lineage>
        <taxon>Eukaryota</taxon>
        <taxon>Metazoa</taxon>
        <taxon>Ecdysozoa</taxon>
        <taxon>Arthropoda</taxon>
        <taxon>Hexapoda</taxon>
        <taxon>Insecta</taxon>
        <taxon>Pterygota</taxon>
        <taxon>Neoptera</taxon>
        <taxon>Endopterygota</taxon>
        <taxon>Lepidoptera</taxon>
        <taxon>Glossata</taxon>
        <taxon>Ditrysia</taxon>
        <taxon>Pyraloidea</taxon>
        <taxon>Pyralidae</taxon>
        <taxon>Galleriinae</taxon>
        <taxon>Galleria</taxon>
    </lineage>
</organism>
<accession>A0ABM3N656</accession>
<evidence type="ECO:0000256" key="2">
    <source>
        <dbReference type="ARBA" id="ARBA00022475"/>
    </source>
</evidence>
<keyword evidence="9 10" id="KW-0807">Transducer</keyword>
<feature type="transmembrane region" description="Helical" evidence="10">
    <location>
        <begin position="146"/>
        <end position="165"/>
    </location>
</feature>
<evidence type="ECO:0000256" key="3">
    <source>
        <dbReference type="ARBA" id="ARBA00022606"/>
    </source>
</evidence>
<evidence type="ECO:0000256" key="1">
    <source>
        <dbReference type="ARBA" id="ARBA00004651"/>
    </source>
</evidence>
<comment type="subcellular location">
    <subcellularLocation>
        <location evidence="1 10">Cell membrane</location>
        <topology evidence="1 10">Multi-pass membrane protein</topology>
    </subcellularLocation>
</comment>